<dbReference type="InterPro" id="IPR011652">
    <property type="entry name" value="MORN_2"/>
</dbReference>
<dbReference type="Gene3D" id="3.90.930.1">
    <property type="match status" value="1"/>
</dbReference>
<protein>
    <submittedName>
        <fullName evidence="1">Toxin-antitoxin system YwqK family antitoxin</fullName>
    </submittedName>
</protein>
<sequence>MLSLRHGLRLPFRSLSGFLSIGLAALVPLTAHASPVLTLDAGRDRREAALCTPPEAGSSAFTGTLELRREDGSLQRRLFCRAGRKDGLDRSFFPDGTLAEEEHWKEGALFGPYRSWFADGTLEQAWRYGRAGLEGLYRTYHPNGMLAAEVHWRDGKRDGPYADYDRDGHPIEAGTYAMGHPDGPVTEWYASGAIKSTLLWKDGRRVGTARLWGRDGSLLRETRRSADGRFLGQRVWQHGQNGHGRVLWRVTEPVTVPQYGPGLKTERYEGPLTYTTVETGADDPAELSYLNYVETDGLYKLETLHCGDRLVDRVEAFDHTLIPPVIHRDRDCPCPPPQD</sequence>
<dbReference type="SUPFAM" id="SSF82185">
    <property type="entry name" value="Histone H3 K4-specific methyltransferase SET7/9 N-terminal domain"/>
    <property type="match status" value="1"/>
</dbReference>
<evidence type="ECO:0000313" key="2">
    <source>
        <dbReference type="Proteomes" id="UP000284395"/>
    </source>
</evidence>
<dbReference type="RefSeq" id="WP_120325071.1">
    <property type="nucleotide sequence ID" value="NZ_RAPF01000005.1"/>
</dbReference>
<evidence type="ECO:0000313" key="1">
    <source>
        <dbReference type="EMBL" id="RKF20788.1"/>
    </source>
</evidence>
<proteinExistence type="predicted"/>
<dbReference type="AlphaFoldDB" id="A0A420EJE1"/>
<comment type="caution">
    <text evidence="1">The sequence shown here is derived from an EMBL/GenBank/DDBJ whole genome shotgun (WGS) entry which is preliminary data.</text>
</comment>
<dbReference type="Pfam" id="PF07661">
    <property type="entry name" value="MORN_2"/>
    <property type="match status" value="1"/>
</dbReference>
<reference evidence="1 2" key="1">
    <citation type="submission" date="2018-09" db="EMBL/GenBank/DDBJ databases">
        <title>Altererythrobacter spongiae sp. nov., isolated from a marine sponge.</title>
        <authorList>
            <person name="Zhuang L."/>
            <person name="Luo L."/>
        </authorList>
    </citation>
    <scope>NUCLEOTIDE SEQUENCE [LARGE SCALE GENOMIC DNA]</scope>
    <source>
        <strain evidence="1 2">HN-Y73</strain>
    </source>
</reference>
<keyword evidence="2" id="KW-1185">Reference proteome</keyword>
<dbReference type="EMBL" id="RAPF01000005">
    <property type="protein sequence ID" value="RKF20788.1"/>
    <property type="molecule type" value="Genomic_DNA"/>
</dbReference>
<gene>
    <name evidence="1" type="ORF">D6851_11815</name>
</gene>
<dbReference type="Gene3D" id="2.20.110.10">
    <property type="entry name" value="Histone H3 K4-specific methyltransferase SET7/9 N-terminal domain"/>
    <property type="match status" value="1"/>
</dbReference>
<organism evidence="1 2">
    <name type="scientific">Altericroceibacterium spongiae</name>
    <dbReference type="NCBI Taxonomy" id="2320269"/>
    <lineage>
        <taxon>Bacteria</taxon>
        <taxon>Pseudomonadati</taxon>
        <taxon>Pseudomonadota</taxon>
        <taxon>Alphaproteobacteria</taxon>
        <taxon>Sphingomonadales</taxon>
        <taxon>Erythrobacteraceae</taxon>
        <taxon>Altericroceibacterium</taxon>
    </lineage>
</organism>
<dbReference type="Proteomes" id="UP000284395">
    <property type="component" value="Unassembled WGS sequence"/>
</dbReference>
<dbReference type="OrthoDB" id="7592649at2"/>
<accession>A0A420EJE1</accession>
<name>A0A420EJE1_9SPHN</name>